<dbReference type="PANTHER" id="PTHR37691">
    <property type="entry name" value="BLR3518 PROTEIN"/>
    <property type="match status" value="1"/>
</dbReference>
<evidence type="ECO:0000313" key="2">
    <source>
        <dbReference type="EMBL" id="SFP15909.1"/>
    </source>
</evidence>
<evidence type="ECO:0000313" key="3">
    <source>
        <dbReference type="Proteomes" id="UP000199356"/>
    </source>
</evidence>
<dbReference type="AlphaFoldDB" id="A0A1I5N295"/>
<name>A0A1I5N295_9RHOB</name>
<feature type="chain" id="PRO_5011504952" evidence="1">
    <location>
        <begin position="20"/>
        <end position="177"/>
    </location>
</feature>
<sequence length="177" mass="18708">MRPVLIASIFTCLAAPAAAQDADWQYPAVPYGPVVELPGTTAERPSGEPYSVVFDIRDAAPGDERVSRDLALVGRFVNLLAQSQMEPSDSDLVAVLHAAATPAIVTDAAYRARYGTDNPNEGLIIALERYGVDVVVCGQSLTASGFTPDDVLDPVDVSVSAMTTLADLQLRGYALMP</sequence>
<dbReference type="RefSeq" id="WP_093418860.1">
    <property type="nucleotide sequence ID" value="NZ_FOXA01000003.1"/>
</dbReference>
<proteinExistence type="predicted"/>
<protein>
    <submittedName>
        <fullName evidence="2">Intracellular sulfur oxidation protein, DsrE/DsrF family</fullName>
    </submittedName>
</protein>
<dbReference type="SUPFAM" id="SSF75169">
    <property type="entry name" value="DsrEFH-like"/>
    <property type="match status" value="1"/>
</dbReference>
<keyword evidence="3" id="KW-1185">Reference proteome</keyword>
<dbReference type="InterPro" id="IPR027396">
    <property type="entry name" value="DsrEFH-like"/>
</dbReference>
<dbReference type="PANTHER" id="PTHR37691:SF1">
    <property type="entry name" value="BLR3518 PROTEIN"/>
    <property type="match status" value="1"/>
</dbReference>
<dbReference type="Pfam" id="PF02635">
    <property type="entry name" value="DsrE"/>
    <property type="match status" value="1"/>
</dbReference>
<dbReference type="Proteomes" id="UP000199356">
    <property type="component" value="Unassembled WGS sequence"/>
</dbReference>
<dbReference type="OrthoDB" id="7206705at2"/>
<feature type="signal peptide" evidence="1">
    <location>
        <begin position="1"/>
        <end position="19"/>
    </location>
</feature>
<dbReference type="InterPro" id="IPR003787">
    <property type="entry name" value="Sulphur_relay_DsrE/F-like"/>
</dbReference>
<evidence type="ECO:0000256" key="1">
    <source>
        <dbReference type="SAM" id="SignalP"/>
    </source>
</evidence>
<dbReference type="EMBL" id="FOXA01000003">
    <property type="protein sequence ID" value="SFP15909.1"/>
    <property type="molecule type" value="Genomic_DNA"/>
</dbReference>
<dbReference type="Gene3D" id="3.40.1260.10">
    <property type="entry name" value="DsrEFH-like"/>
    <property type="match status" value="1"/>
</dbReference>
<gene>
    <name evidence="2" type="ORF">SAMN04488047_10362</name>
</gene>
<dbReference type="STRING" id="441119.SAMN04488047_10362"/>
<accession>A0A1I5N295</accession>
<keyword evidence="1" id="KW-0732">Signal</keyword>
<reference evidence="2 3" key="1">
    <citation type="submission" date="2016-10" db="EMBL/GenBank/DDBJ databases">
        <authorList>
            <person name="de Groot N.N."/>
        </authorList>
    </citation>
    <scope>NUCLEOTIDE SEQUENCE [LARGE SCALE GENOMIC DNA]</scope>
    <source>
        <strain evidence="2 3">DSM 19547</strain>
    </source>
</reference>
<organism evidence="2 3">
    <name type="scientific">Tranquillimonas alkanivorans</name>
    <dbReference type="NCBI Taxonomy" id="441119"/>
    <lineage>
        <taxon>Bacteria</taxon>
        <taxon>Pseudomonadati</taxon>
        <taxon>Pseudomonadota</taxon>
        <taxon>Alphaproteobacteria</taxon>
        <taxon>Rhodobacterales</taxon>
        <taxon>Roseobacteraceae</taxon>
        <taxon>Tranquillimonas</taxon>
    </lineage>
</organism>